<evidence type="ECO:0000256" key="1">
    <source>
        <dbReference type="ARBA" id="ARBA00001933"/>
    </source>
</evidence>
<dbReference type="InterPro" id="IPR007197">
    <property type="entry name" value="rSAM"/>
</dbReference>
<dbReference type="CDD" id="cd01335">
    <property type="entry name" value="Radical_SAM"/>
    <property type="match status" value="1"/>
</dbReference>
<sequence>MRNPNLTQTEYEREMLKKTIKRFRSKMSPSLARLAKQSEAVAKQFIPSPYEALDFGTETPFEAGKNNQGIYGLERIYEDRAVITPYFECSAYCRYCFKKTRTLAGSAKRMSDEDIEKAVQFISSDERIRTVLITGGDPFLDPELLKKVLDKVFPIPHVRNIRIGTRNILFSPESVTDDLAKMIASYKRIDYHDPRLSKNISIGLSINHVDELTKEVVRAYQRLIKEGITVWGQVVLLKGINDSVRSIRDLVEAFLSTGIIPYYLFHCMPVVGAKHFRTSVQKGLDILRELSPYSGTTAFQYVYVTPIGKHRIAPGHQLEYVDIDGQRYIRSVTPYKAADFLEFSDSDQLPPLHEVNEDGYIVSHYLDGHDDEEILA</sequence>
<keyword evidence="3" id="KW-0949">S-adenosyl-L-methionine</keyword>
<evidence type="ECO:0000256" key="7">
    <source>
        <dbReference type="ARBA" id="ARBA00023014"/>
    </source>
</evidence>
<dbReference type="InterPro" id="IPR058240">
    <property type="entry name" value="rSAM_sf"/>
</dbReference>
<reference evidence="9" key="1">
    <citation type="journal article" date="2024" name="Int. J. Syst. Evol. Microbiol.">
        <title>Polycladomyces zharkentensis sp. nov., a novel thermophilic cellulose- and starch-degrading member of the Bacillota from a geothermal aquifer in Kazakhstan.</title>
        <authorList>
            <person name="Mashzhan A."/>
            <person name="Kistaubayeva A."/>
            <person name="Javier-Lopez R."/>
            <person name="Bissenova U."/>
            <person name="Bissenbay A."/>
            <person name="Birkeland N.K."/>
        </authorList>
    </citation>
    <scope>NUCLEOTIDE SEQUENCE</scope>
    <source>
        <strain evidence="9">ZKZ2T</strain>
    </source>
</reference>
<evidence type="ECO:0000256" key="4">
    <source>
        <dbReference type="ARBA" id="ARBA00022723"/>
    </source>
</evidence>
<feature type="domain" description="Radical SAM core" evidence="8">
    <location>
        <begin position="75"/>
        <end position="297"/>
    </location>
</feature>
<gene>
    <name evidence="9" type="ORF">JQC72_00060</name>
</gene>
<protein>
    <submittedName>
        <fullName evidence="9">Radical SAM protein</fullName>
    </submittedName>
</protein>
<dbReference type="InterPro" id="IPR003739">
    <property type="entry name" value="Lys_aminomutase/Glu_NH3_mut"/>
</dbReference>
<dbReference type="PROSITE" id="PS51918">
    <property type="entry name" value="RADICAL_SAM"/>
    <property type="match status" value="1"/>
</dbReference>
<keyword evidence="5" id="KW-0663">Pyridoxal phosphate</keyword>
<evidence type="ECO:0000256" key="3">
    <source>
        <dbReference type="ARBA" id="ARBA00022691"/>
    </source>
</evidence>
<evidence type="ECO:0000256" key="5">
    <source>
        <dbReference type="ARBA" id="ARBA00022898"/>
    </source>
</evidence>
<dbReference type="PANTHER" id="PTHR30538">
    <property type="entry name" value="LYSINE 2,3-AMINOMUTASE-RELATED"/>
    <property type="match status" value="1"/>
</dbReference>
<evidence type="ECO:0000256" key="2">
    <source>
        <dbReference type="ARBA" id="ARBA00022485"/>
    </source>
</evidence>
<dbReference type="SFLD" id="SFLDS00029">
    <property type="entry name" value="Radical_SAM"/>
    <property type="match status" value="1"/>
</dbReference>
<accession>A0ABS2WEH1</accession>
<organism evidence="9 10">
    <name type="scientific">Polycladomyces zharkentensis</name>
    <dbReference type="NCBI Taxonomy" id="2807616"/>
    <lineage>
        <taxon>Bacteria</taxon>
        <taxon>Bacillati</taxon>
        <taxon>Bacillota</taxon>
        <taxon>Bacilli</taxon>
        <taxon>Bacillales</taxon>
        <taxon>Thermoactinomycetaceae</taxon>
        <taxon>Polycladomyces</taxon>
    </lineage>
</organism>
<dbReference type="InterPro" id="IPR013785">
    <property type="entry name" value="Aldolase_TIM"/>
</dbReference>
<dbReference type="Pfam" id="PF04055">
    <property type="entry name" value="Radical_SAM"/>
    <property type="match status" value="1"/>
</dbReference>
<keyword evidence="2" id="KW-0004">4Fe-4S</keyword>
<keyword evidence="6" id="KW-0408">Iron</keyword>
<dbReference type="Proteomes" id="UP001177120">
    <property type="component" value="Unassembled WGS sequence"/>
</dbReference>
<name>A0ABS2WEH1_9BACL</name>
<dbReference type="RefSeq" id="WP_205492078.1">
    <property type="nucleotide sequence ID" value="NZ_JAFHAP010000001.1"/>
</dbReference>
<comment type="cofactor">
    <cofactor evidence="1">
        <name>pyridoxal 5'-phosphate</name>
        <dbReference type="ChEBI" id="CHEBI:597326"/>
    </cofactor>
</comment>
<dbReference type="PANTHER" id="PTHR30538:SF0">
    <property type="entry name" value="L-LYSINE 2,3-AMINOMUTASE AQ_1632-RELATED"/>
    <property type="match status" value="1"/>
</dbReference>
<dbReference type="EMBL" id="JAFHAP010000001">
    <property type="protein sequence ID" value="MBN2907913.1"/>
    <property type="molecule type" value="Genomic_DNA"/>
</dbReference>
<evidence type="ECO:0000256" key="6">
    <source>
        <dbReference type="ARBA" id="ARBA00023004"/>
    </source>
</evidence>
<dbReference type="SUPFAM" id="SSF102114">
    <property type="entry name" value="Radical SAM enzymes"/>
    <property type="match status" value="1"/>
</dbReference>
<keyword evidence="4" id="KW-0479">Metal-binding</keyword>
<evidence type="ECO:0000313" key="10">
    <source>
        <dbReference type="Proteomes" id="UP001177120"/>
    </source>
</evidence>
<evidence type="ECO:0000313" key="9">
    <source>
        <dbReference type="EMBL" id="MBN2907913.1"/>
    </source>
</evidence>
<comment type="caution">
    <text evidence="9">The sequence shown here is derived from an EMBL/GenBank/DDBJ whole genome shotgun (WGS) entry which is preliminary data.</text>
</comment>
<dbReference type="Gene3D" id="3.20.20.70">
    <property type="entry name" value="Aldolase class I"/>
    <property type="match status" value="1"/>
</dbReference>
<proteinExistence type="predicted"/>
<dbReference type="SFLD" id="SFLDG01070">
    <property type="entry name" value="PLP-dependent"/>
    <property type="match status" value="1"/>
</dbReference>
<evidence type="ECO:0000259" key="8">
    <source>
        <dbReference type="PROSITE" id="PS51918"/>
    </source>
</evidence>
<keyword evidence="7" id="KW-0411">Iron-sulfur</keyword>
<keyword evidence="10" id="KW-1185">Reference proteome</keyword>